<feature type="domain" description="HTH cro/C1-type" evidence="1">
    <location>
        <begin position="1"/>
        <end position="16"/>
    </location>
</feature>
<sequence length="71" mass="8034">MIKKLADVLEVSVDDLVYGADQEKAKAKIQDSELLSMFSKAQQLNDTDKEAIKAMLKAFIFQKDMQQQLAK</sequence>
<dbReference type="InterPro" id="IPR001387">
    <property type="entry name" value="Cro/C1-type_HTH"/>
</dbReference>
<dbReference type="Gene3D" id="1.10.260.40">
    <property type="entry name" value="lambda repressor-like DNA-binding domains"/>
    <property type="match status" value="1"/>
</dbReference>
<keyword evidence="3" id="KW-1185">Reference proteome</keyword>
<dbReference type="Proteomes" id="UP000658258">
    <property type="component" value="Unassembled WGS sequence"/>
</dbReference>
<protein>
    <recommendedName>
        <fullName evidence="1">HTH cro/C1-type domain-containing protein</fullName>
    </recommendedName>
</protein>
<dbReference type="InterPro" id="IPR010982">
    <property type="entry name" value="Lambda_DNA-bd_dom_sf"/>
</dbReference>
<accession>A0ABQ3IAP6</accession>
<evidence type="ECO:0000259" key="1">
    <source>
        <dbReference type="PROSITE" id="PS50943"/>
    </source>
</evidence>
<dbReference type="PROSITE" id="PS50943">
    <property type="entry name" value="HTH_CROC1"/>
    <property type="match status" value="1"/>
</dbReference>
<organism evidence="2 3">
    <name type="scientific">Roseivirga thermotolerans</name>
    <dbReference type="NCBI Taxonomy" id="1758176"/>
    <lineage>
        <taxon>Bacteria</taxon>
        <taxon>Pseudomonadati</taxon>
        <taxon>Bacteroidota</taxon>
        <taxon>Cytophagia</taxon>
        <taxon>Cytophagales</taxon>
        <taxon>Roseivirgaceae</taxon>
        <taxon>Roseivirga</taxon>
    </lineage>
</organism>
<comment type="caution">
    <text evidence="2">The sequence shown here is derived from an EMBL/GenBank/DDBJ whole genome shotgun (WGS) entry which is preliminary data.</text>
</comment>
<evidence type="ECO:0000313" key="2">
    <source>
        <dbReference type="EMBL" id="GHE75942.1"/>
    </source>
</evidence>
<dbReference type="EMBL" id="BNAG01000007">
    <property type="protein sequence ID" value="GHE75942.1"/>
    <property type="molecule type" value="Genomic_DNA"/>
</dbReference>
<proteinExistence type="predicted"/>
<gene>
    <name evidence="2" type="ORF">GCM10011340_35990</name>
</gene>
<reference evidence="3" key="1">
    <citation type="journal article" date="2019" name="Int. J. Syst. Evol. Microbiol.">
        <title>The Global Catalogue of Microorganisms (GCM) 10K type strain sequencing project: providing services to taxonomists for standard genome sequencing and annotation.</title>
        <authorList>
            <consortium name="The Broad Institute Genomics Platform"/>
            <consortium name="The Broad Institute Genome Sequencing Center for Infectious Disease"/>
            <person name="Wu L."/>
            <person name="Ma J."/>
        </authorList>
    </citation>
    <scope>NUCLEOTIDE SEQUENCE [LARGE SCALE GENOMIC DNA]</scope>
    <source>
        <strain evidence="3">CGMCC 1.15111</strain>
    </source>
</reference>
<evidence type="ECO:0000313" key="3">
    <source>
        <dbReference type="Proteomes" id="UP000658258"/>
    </source>
</evidence>
<name>A0ABQ3IAP6_9BACT</name>